<evidence type="ECO:0000313" key="1">
    <source>
        <dbReference type="EMBL" id="SNB84467.1"/>
    </source>
</evidence>
<name>A0A212SFU9_RHOAC</name>
<organism evidence="1 2">
    <name type="scientific">Rhodoblastus acidophilus</name>
    <name type="common">Rhodopseudomonas acidophila</name>
    <dbReference type="NCBI Taxonomy" id="1074"/>
    <lineage>
        <taxon>Bacteria</taxon>
        <taxon>Pseudomonadati</taxon>
        <taxon>Pseudomonadota</taxon>
        <taxon>Alphaproteobacteria</taxon>
        <taxon>Hyphomicrobiales</taxon>
        <taxon>Rhodoblastaceae</taxon>
        <taxon>Rhodoblastus</taxon>
    </lineage>
</organism>
<dbReference type="Pfam" id="PF00300">
    <property type="entry name" value="His_Phos_1"/>
    <property type="match status" value="1"/>
</dbReference>
<reference evidence="2" key="1">
    <citation type="submission" date="2017-06" db="EMBL/GenBank/DDBJ databases">
        <authorList>
            <person name="Varghese N."/>
            <person name="Submissions S."/>
        </authorList>
    </citation>
    <scope>NUCLEOTIDE SEQUENCE [LARGE SCALE GENOMIC DNA]</scope>
    <source>
        <strain evidence="2">DSM 137</strain>
    </source>
</reference>
<dbReference type="InterPro" id="IPR029033">
    <property type="entry name" value="His_PPase_superfam"/>
</dbReference>
<sequence length="190" mass="20357">MTIRLHLLCAASTPSMRFIGFPADEALDPPGRNSLTRLSGRLPRFDAVLRSPALSAAQTAEGLDLEAAPETSLRDCDFGRWSGRTFEEIQTQDAEALVQWISDPHAAPHGGESFADVHRRVGAWMEDLLARSGAILAITHPTIVRAAIAYAIGAGPDAFRRIDVAPLGRAVFSGVGGWTFRALVPAKATD</sequence>
<dbReference type="InterPro" id="IPR013078">
    <property type="entry name" value="His_Pase_superF_clade-1"/>
</dbReference>
<protein>
    <submittedName>
        <fullName evidence="1">Broad specificity phosphatase PhoE</fullName>
    </submittedName>
</protein>
<dbReference type="RefSeq" id="WP_244593263.1">
    <property type="nucleotide sequence ID" value="NZ_FYDG01000036.1"/>
</dbReference>
<dbReference type="EMBL" id="FYDG01000036">
    <property type="protein sequence ID" value="SNB84467.1"/>
    <property type="molecule type" value="Genomic_DNA"/>
</dbReference>
<evidence type="ECO:0000313" key="2">
    <source>
        <dbReference type="Proteomes" id="UP000198418"/>
    </source>
</evidence>
<proteinExistence type="predicted"/>
<dbReference type="AlphaFoldDB" id="A0A212SFU9"/>
<dbReference type="Gene3D" id="3.40.50.1240">
    <property type="entry name" value="Phosphoglycerate mutase-like"/>
    <property type="match status" value="1"/>
</dbReference>
<keyword evidence="2" id="KW-1185">Reference proteome</keyword>
<dbReference type="Proteomes" id="UP000198418">
    <property type="component" value="Unassembled WGS sequence"/>
</dbReference>
<accession>A0A212SFU9</accession>
<gene>
    <name evidence="1" type="ORF">SAMN06265338_13610</name>
</gene>
<dbReference type="SUPFAM" id="SSF53254">
    <property type="entry name" value="Phosphoglycerate mutase-like"/>
    <property type="match status" value="1"/>
</dbReference>